<keyword evidence="1" id="KW-1133">Transmembrane helix</keyword>
<dbReference type="GeneID" id="112464216"/>
<accession>A0A6J1R169</accession>
<keyword evidence="1" id="KW-0812">Transmembrane</keyword>
<name>A0A6J1R169_9HYME</name>
<feature type="transmembrane region" description="Helical" evidence="1">
    <location>
        <begin position="72"/>
        <end position="89"/>
    </location>
</feature>
<proteinExistence type="predicted"/>
<evidence type="ECO:0000313" key="2">
    <source>
        <dbReference type="Proteomes" id="UP000504618"/>
    </source>
</evidence>
<protein>
    <submittedName>
        <fullName evidence="3">Uncharacterized protein LOC112464216</fullName>
    </submittedName>
</protein>
<organism evidence="2 3">
    <name type="scientific">Temnothorax curvispinosus</name>
    <dbReference type="NCBI Taxonomy" id="300111"/>
    <lineage>
        <taxon>Eukaryota</taxon>
        <taxon>Metazoa</taxon>
        <taxon>Ecdysozoa</taxon>
        <taxon>Arthropoda</taxon>
        <taxon>Hexapoda</taxon>
        <taxon>Insecta</taxon>
        <taxon>Pterygota</taxon>
        <taxon>Neoptera</taxon>
        <taxon>Endopterygota</taxon>
        <taxon>Hymenoptera</taxon>
        <taxon>Apocrita</taxon>
        <taxon>Aculeata</taxon>
        <taxon>Formicoidea</taxon>
        <taxon>Formicidae</taxon>
        <taxon>Myrmicinae</taxon>
        <taxon>Temnothorax</taxon>
    </lineage>
</organism>
<reference evidence="3" key="1">
    <citation type="submission" date="2025-08" db="UniProtKB">
        <authorList>
            <consortium name="RefSeq"/>
        </authorList>
    </citation>
    <scope>IDENTIFICATION</scope>
    <source>
        <tissue evidence="3">Whole body</tissue>
    </source>
</reference>
<dbReference type="RefSeq" id="XP_024886841.1">
    <property type="nucleotide sequence ID" value="XM_025031073.1"/>
</dbReference>
<evidence type="ECO:0000256" key="1">
    <source>
        <dbReference type="SAM" id="Phobius"/>
    </source>
</evidence>
<feature type="non-terminal residue" evidence="3">
    <location>
        <position position="1"/>
    </location>
</feature>
<keyword evidence="2" id="KW-1185">Reference proteome</keyword>
<keyword evidence="1" id="KW-0472">Membrane</keyword>
<dbReference type="AlphaFoldDB" id="A0A6J1R169"/>
<dbReference type="OrthoDB" id="7606156at2759"/>
<dbReference type="Proteomes" id="UP000504618">
    <property type="component" value="Unplaced"/>
</dbReference>
<gene>
    <name evidence="3" type="primary">LOC112464216</name>
</gene>
<sequence>NLREPYIYLSSSTLPIASSSPTTRTSSCLFLTSNDREHRVESVESLERSIAPRSLMESASFKSIRITIKRNLFCILFPTFTVLAIYADLRHTARWKRQLAEQQQDK</sequence>
<evidence type="ECO:0000313" key="3">
    <source>
        <dbReference type="RefSeq" id="XP_024886841.1"/>
    </source>
</evidence>